<protein>
    <submittedName>
        <fullName evidence="1">Uncharacterized protein</fullName>
    </submittedName>
</protein>
<evidence type="ECO:0000313" key="2">
    <source>
        <dbReference type="Proteomes" id="UP000472240"/>
    </source>
</evidence>
<reference evidence="1 2" key="1">
    <citation type="journal article" date="2015" name="Annu Rev Anim Biosci">
        <title>The Genome 10K Project: a way forward.</title>
        <authorList>
            <person name="Koepfli K.P."/>
            <person name="Paten B."/>
            <person name="O'Brien S.J."/>
            <person name="Koepfli K.P."/>
            <person name="Paten B."/>
            <person name="Antunes A."/>
            <person name="Belov K."/>
            <person name="Bustamante C."/>
            <person name="Castoe T.A."/>
            <person name="Clawson H."/>
            <person name="Crawford A.J."/>
            <person name="Diekhans M."/>
            <person name="Distel D."/>
            <person name="Durbin R."/>
            <person name="Earl D."/>
            <person name="Fujita M.K."/>
            <person name="Gamble T."/>
            <person name="Georges A."/>
            <person name="Gemmell N."/>
            <person name="Gilbert M.T."/>
            <person name="Graves J.M."/>
            <person name="Green R.E."/>
            <person name="Hickey G."/>
            <person name="Jarvis E.D."/>
            <person name="Johnson W."/>
            <person name="Komissarov A."/>
            <person name="Korf I."/>
            <person name="Kuhn R."/>
            <person name="Larkin D.M."/>
            <person name="Lewin H."/>
            <person name="Lopez J.V."/>
            <person name="Ma J."/>
            <person name="Marques-Bonet T."/>
            <person name="Miller W."/>
            <person name="Murphy R."/>
            <person name="Pevzner P."/>
            <person name="Shapiro B."/>
            <person name="Steiner C."/>
            <person name="Tamazian G."/>
            <person name="Venkatesh B."/>
            <person name="Wang J."/>
            <person name="Wayne R."/>
            <person name="Wiley E."/>
            <person name="Yang H."/>
            <person name="Zhang G."/>
            <person name="Haussler D."/>
            <person name="Ryder O."/>
            <person name="O'Brien S.J."/>
        </authorList>
    </citation>
    <scope>NUCLEOTIDE SEQUENCE</scope>
</reference>
<dbReference type="Proteomes" id="UP000472240">
    <property type="component" value="Chromosome 12"/>
</dbReference>
<dbReference type="GeneTree" id="ENSGT00390000001618"/>
<accession>A0A671EXY0</accession>
<reference evidence="1 2" key="2">
    <citation type="journal article" date="2018" name="Annu Rev Anim Biosci">
        <title>Bat Biology, Genomes, and the Bat1K Project: To Generate Chromosome-Level Genomes for All Living Bat Species.</title>
        <authorList>
            <person name="Teeling E.C."/>
            <person name="Vernes S.C."/>
            <person name="Davalos L.M."/>
            <person name="Ray D.A."/>
            <person name="Gilbert M.T.P."/>
            <person name="Myers E."/>
        </authorList>
    </citation>
    <scope>NUCLEOTIDE SEQUENCE</scope>
</reference>
<sequence length="99" mass="10616">MPLTRSEQNGHLAQVEVDEMFAFMCCVTTKIPPPDAVPDGVVLLVKLLLNMGHNVLLCVLFLQSPSGTLYGVLLHLLQRIGIFDPGLSVTHGYSEAGAG</sequence>
<reference evidence="2" key="3">
    <citation type="submission" date="2018-12" db="EMBL/GenBank/DDBJ databases">
        <title>G10K-VGP greater horseshoe bat female genome, primary haplotype.</title>
        <authorList>
            <person name="Teeling E."/>
            <person name="Myers G."/>
            <person name="Vernes S."/>
            <person name="Pippel M."/>
            <person name="Winkler S."/>
            <person name="Fedrigo O."/>
            <person name="Rhie A."/>
            <person name="Koren S."/>
            <person name="Phillippy A."/>
            <person name="Lewin H."/>
            <person name="Damas J."/>
            <person name="Howe K."/>
            <person name="Mountcastle J."/>
            <person name="Jarvis E.D."/>
        </authorList>
    </citation>
    <scope>NUCLEOTIDE SEQUENCE [LARGE SCALE GENOMIC DNA]</scope>
</reference>
<dbReference type="PANTHER" id="PTHR48424">
    <property type="entry name" value="DYNEIN LIGHT CHAIN-RELATED"/>
    <property type="match status" value="1"/>
</dbReference>
<reference evidence="1" key="5">
    <citation type="submission" date="2025-09" db="UniProtKB">
        <authorList>
            <consortium name="Ensembl"/>
        </authorList>
    </citation>
    <scope>IDENTIFICATION</scope>
</reference>
<dbReference type="Ensembl" id="ENSRFET00010019862.1">
    <property type="protein sequence ID" value="ENSRFEP00010018221.1"/>
    <property type="gene ID" value="ENSRFEG00010012344.1"/>
</dbReference>
<keyword evidence="2" id="KW-1185">Reference proteome</keyword>
<name>A0A671EXY0_RHIFE</name>
<reference evidence="1" key="4">
    <citation type="submission" date="2025-08" db="UniProtKB">
        <authorList>
            <consortium name="Ensembl"/>
        </authorList>
    </citation>
    <scope>IDENTIFICATION</scope>
</reference>
<evidence type="ECO:0000313" key="1">
    <source>
        <dbReference type="Ensembl" id="ENSRFEP00010018221.1"/>
    </source>
</evidence>
<dbReference type="PANTHER" id="PTHR48424:SF3">
    <property type="entry name" value="DYNEIN LIGHT CHAIN-RELATED"/>
    <property type="match status" value="1"/>
</dbReference>
<dbReference type="OMA" id="VCCNILL"/>
<dbReference type="AlphaFoldDB" id="A0A671EXY0"/>
<dbReference type="InParanoid" id="A0A671EXY0"/>
<organism evidence="1 2">
    <name type="scientific">Rhinolophus ferrumequinum</name>
    <name type="common">Greater horseshoe bat</name>
    <dbReference type="NCBI Taxonomy" id="59479"/>
    <lineage>
        <taxon>Eukaryota</taxon>
        <taxon>Metazoa</taxon>
        <taxon>Chordata</taxon>
        <taxon>Craniata</taxon>
        <taxon>Vertebrata</taxon>
        <taxon>Euteleostomi</taxon>
        <taxon>Mammalia</taxon>
        <taxon>Eutheria</taxon>
        <taxon>Laurasiatheria</taxon>
        <taxon>Chiroptera</taxon>
        <taxon>Yinpterochiroptera</taxon>
        <taxon>Rhinolophoidea</taxon>
        <taxon>Rhinolophidae</taxon>
        <taxon>Rhinolophinae</taxon>
        <taxon>Rhinolophus</taxon>
    </lineage>
</organism>
<proteinExistence type="predicted"/>